<dbReference type="Gene3D" id="3.40.50.1010">
    <property type="entry name" value="5'-nuclease"/>
    <property type="match status" value="1"/>
</dbReference>
<reference evidence="1 2" key="1">
    <citation type="journal article" date="2018" name="Nat. Biotechnol.">
        <title>A standardized bacterial taxonomy based on genome phylogeny substantially revises the tree of life.</title>
        <authorList>
            <person name="Parks D.H."/>
            <person name="Chuvochina M."/>
            <person name="Waite D.W."/>
            <person name="Rinke C."/>
            <person name="Skarshewski A."/>
            <person name="Chaumeil P.A."/>
            <person name="Hugenholtz P."/>
        </authorList>
    </citation>
    <scope>NUCLEOTIDE SEQUENCE [LARGE SCALE GENOMIC DNA]</scope>
    <source>
        <strain evidence="1">UBA8844</strain>
    </source>
</reference>
<dbReference type="EMBL" id="DPIY01000006">
    <property type="protein sequence ID" value="HCT56762.1"/>
    <property type="molecule type" value="Genomic_DNA"/>
</dbReference>
<name>A0A3D4V7Q5_9BACT</name>
<dbReference type="SUPFAM" id="SSF88723">
    <property type="entry name" value="PIN domain-like"/>
    <property type="match status" value="1"/>
</dbReference>
<dbReference type="InterPro" id="IPR016541">
    <property type="entry name" value="UCP008505"/>
</dbReference>
<dbReference type="Pfam" id="PF14367">
    <property type="entry name" value="DUF4411"/>
    <property type="match status" value="1"/>
</dbReference>
<gene>
    <name evidence="1" type="ORF">DGD08_06065</name>
</gene>
<evidence type="ECO:0000313" key="2">
    <source>
        <dbReference type="Proteomes" id="UP000264071"/>
    </source>
</evidence>
<evidence type="ECO:0000313" key="1">
    <source>
        <dbReference type="EMBL" id="HCT56762.1"/>
    </source>
</evidence>
<dbReference type="AlphaFoldDB" id="A0A3D4V7Q5"/>
<comment type="caution">
    <text evidence="1">The sequence shown here is derived from an EMBL/GenBank/DDBJ whole genome shotgun (WGS) entry which is preliminary data.</text>
</comment>
<organism evidence="1 2">
    <name type="scientific">Gemmatimonas aurantiaca</name>
    <dbReference type="NCBI Taxonomy" id="173480"/>
    <lineage>
        <taxon>Bacteria</taxon>
        <taxon>Pseudomonadati</taxon>
        <taxon>Gemmatimonadota</taxon>
        <taxon>Gemmatimonadia</taxon>
        <taxon>Gemmatimonadales</taxon>
        <taxon>Gemmatimonadaceae</taxon>
        <taxon>Gemmatimonas</taxon>
    </lineage>
</organism>
<proteinExistence type="predicted"/>
<dbReference type="Proteomes" id="UP000264071">
    <property type="component" value="Unassembled WGS sequence"/>
</dbReference>
<protein>
    <submittedName>
        <fullName evidence="1">DUF4411 domain-containing protein</fullName>
    </submittedName>
</protein>
<sequence length="172" mass="19405">MRHLTRSGHLVKYILDANVLIEAKNRYYGFDICPGFWNWLDQQFAAGTIVSTVAIRDELLEHGDDLTEWAKSRSDFFPVLDADSLPHLQTLAVWVRAQQYRAAAVTEFLSSADYQLIATAMGNGYTMVTHEVPSDSVKRVKIPEPCIAHGVPVISPFVMLRRLGARFDLRTP</sequence>
<accession>A0A3D4V7Q5</accession>
<dbReference type="InterPro" id="IPR029060">
    <property type="entry name" value="PIN-like_dom_sf"/>
</dbReference>